<feature type="domain" description="Rhodanese" evidence="2">
    <location>
        <begin position="363"/>
        <end position="481"/>
    </location>
</feature>
<dbReference type="InterPro" id="IPR036873">
    <property type="entry name" value="Rhodanese-like_dom_sf"/>
</dbReference>
<dbReference type="Proteomes" id="UP001443914">
    <property type="component" value="Unassembled WGS sequence"/>
</dbReference>
<proteinExistence type="predicted"/>
<dbReference type="Pfam" id="PF00581">
    <property type="entry name" value="Rhodanese"/>
    <property type="match status" value="1"/>
</dbReference>
<organism evidence="3 4">
    <name type="scientific">Saponaria officinalis</name>
    <name type="common">Common soapwort</name>
    <name type="synonym">Lychnis saponaria</name>
    <dbReference type="NCBI Taxonomy" id="3572"/>
    <lineage>
        <taxon>Eukaryota</taxon>
        <taxon>Viridiplantae</taxon>
        <taxon>Streptophyta</taxon>
        <taxon>Embryophyta</taxon>
        <taxon>Tracheophyta</taxon>
        <taxon>Spermatophyta</taxon>
        <taxon>Magnoliopsida</taxon>
        <taxon>eudicotyledons</taxon>
        <taxon>Gunneridae</taxon>
        <taxon>Pentapetalae</taxon>
        <taxon>Caryophyllales</taxon>
        <taxon>Caryophyllaceae</taxon>
        <taxon>Caryophylleae</taxon>
        <taxon>Saponaria</taxon>
    </lineage>
</organism>
<dbReference type="Gene3D" id="3.40.250.10">
    <property type="entry name" value="Rhodanese-like domain"/>
    <property type="match status" value="1"/>
</dbReference>
<evidence type="ECO:0000256" key="1">
    <source>
        <dbReference type="SAM" id="MobiDB-lite"/>
    </source>
</evidence>
<protein>
    <recommendedName>
        <fullName evidence="2">Rhodanese domain-containing protein</fullName>
    </recommendedName>
</protein>
<sequence>MLPVCSATSCSSHSQILLNDGLRFVSRSRKALDVTVRWDSGDTLVQRWSSGISPEVRLQKDTANSLYVDFLGGRKPLTNEWSYGSGTISDSGFLGGEHLIYVEDSTAAGETVVQNADVFQEPSIKETASMLDNFAEGTTNVLDASGMITKSLDNTDSFESFTSQTNGSIGESISKVENVLNSSVEKVTSAITDIIQDGNEAIEKLTNKVFSTADQTGELTRNGLSRLPGQLKEATSTAIGIALGLLRKTIVVVEDSLVKGSKSVYYAYEASKEFLPPELQNALDSFEEKTSELSKPVAMVFVQAYSVIEGLERSLGLDPSDPVLPFVIFLGTASTLWTIYWVVTYSGYAGDLSPKSALELLKGKDSAVLIDVRSEDMKQQDGIPDLRRSARFRYADVSLLKVDDSLRKLMKSNKDLDDALIASVIRNLKNVQDRSKVIVMDADGSQAKSIARSLRKLGIKRPYVLQGGFQSWVKEGLRAKELKTETVITILNELNLSQEAEAILEELSPSPVQLLGFGVGSIAALYAILEWEKSLQFIGVIGIVQTIYRRVASYEDSEDFSKDVRSLLSPVTMGAQALTWATGKVETNGNGLPVSPSSTDVQSRVLQAAAKHESQPFDDAQGSPDSLTDSTTEFGGNADPSEA</sequence>
<comment type="caution">
    <text evidence="3">The sequence shown here is derived from an EMBL/GenBank/DDBJ whole genome shotgun (WGS) entry which is preliminary data.</text>
</comment>
<dbReference type="GO" id="GO:0090333">
    <property type="term" value="P:regulation of stomatal closure"/>
    <property type="evidence" value="ECO:0007669"/>
    <property type="project" value="InterPro"/>
</dbReference>
<dbReference type="GO" id="GO:0071277">
    <property type="term" value="P:cellular response to calcium ion"/>
    <property type="evidence" value="ECO:0007669"/>
    <property type="project" value="InterPro"/>
</dbReference>
<keyword evidence="4" id="KW-1185">Reference proteome</keyword>
<dbReference type="GO" id="GO:0009704">
    <property type="term" value="P:de-etiolation"/>
    <property type="evidence" value="ECO:0007669"/>
    <property type="project" value="InterPro"/>
</dbReference>
<dbReference type="InterPro" id="IPR044690">
    <property type="entry name" value="CAS_plant"/>
</dbReference>
<accession>A0AAW1KV92</accession>
<gene>
    <name evidence="3" type="ORF">RND81_05G129900</name>
</gene>
<dbReference type="EMBL" id="JBDFQZ010000005">
    <property type="protein sequence ID" value="KAK9725227.1"/>
    <property type="molecule type" value="Genomic_DNA"/>
</dbReference>
<name>A0AAW1KV92_SAPOF</name>
<dbReference type="PANTHER" id="PTHR34209">
    <property type="entry name" value="RHODANESE/CELL CYCLE CONTROL PHOSPHATASE SUPERFAMILY PROTEIN"/>
    <property type="match status" value="1"/>
</dbReference>
<dbReference type="PROSITE" id="PS50206">
    <property type="entry name" value="RHODANESE_3"/>
    <property type="match status" value="1"/>
</dbReference>
<feature type="compositionally biased region" description="Polar residues" evidence="1">
    <location>
        <begin position="623"/>
        <end position="634"/>
    </location>
</feature>
<reference evidence="3" key="1">
    <citation type="submission" date="2024-03" db="EMBL/GenBank/DDBJ databases">
        <title>WGS assembly of Saponaria officinalis var. Norfolk2.</title>
        <authorList>
            <person name="Jenkins J."/>
            <person name="Shu S."/>
            <person name="Grimwood J."/>
            <person name="Barry K."/>
            <person name="Goodstein D."/>
            <person name="Schmutz J."/>
            <person name="Leebens-Mack J."/>
            <person name="Osbourn A."/>
        </authorList>
    </citation>
    <scope>NUCLEOTIDE SEQUENCE [LARGE SCALE GENOMIC DNA]</scope>
    <source>
        <strain evidence="3">JIC</strain>
    </source>
</reference>
<feature type="compositionally biased region" description="Polar residues" evidence="1">
    <location>
        <begin position="586"/>
        <end position="605"/>
    </location>
</feature>
<dbReference type="AlphaFoldDB" id="A0AAW1KV92"/>
<feature type="region of interest" description="Disordered" evidence="1">
    <location>
        <begin position="586"/>
        <end position="643"/>
    </location>
</feature>
<evidence type="ECO:0000313" key="3">
    <source>
        <dbReference type="EMBL" id="KAK9725227.1"/>
    </source>
</evidence>
<evidence type="ECO:0000313" key="4">
    <source>
        <dbReference type="Proteomes" id="UP001443914"/>
    </source>
</evidence>
<dbReference type="InterPro" id="IPR001763">
    <property type="entry name" value="Rhodanese-like_dom"/>
</dbReference>
<dbReference type="CDD" id="cd00158">
    <property type="entry name" value="RHOD"/>
    <property type="match status" value="1"/>
</dbReference>
<dbReference type="SMART" id="SM00450">
    <property type="entry name" value="RHOD"/>
    <property type="match status" value="1"/>
</dbReference>
<dbReference type="PANTHER" id="PTHR34209:SF3">
    <property type="entry name" value="RHODANESE_CELL CYCLE CONTROL PHOSPHATASE SUPERFAMILY PROTEIN"/>
    <property type="match status" value="1"/>
</dbReference>
<evidence type="ECO:0000259" key="2">
    <source>
        <dbReference type="PROSITE" id="PS50206"/>
    </source>
</evidence>
<dbReference type="SUPFAM" id="SSF52821">
    <property type="entry name" value="Rhodanese/Cell cycle control phosphatase"/>
    <property type="match status" value="1"/>
</dbReference>